<accession>A0A4V1J140</accession>
<proteinExistence type="predicted"/>
<organism evidence="3 4">
    <name type="scientific">Syncephalis pseudoplumigaleata</name>
    <dbReference type="NCBI Taxonomy" id="1712513"/>
    <lineage>
        <taxon>Eukaryota</taxon>
        <taxon>Fungi</taxon>
        <taxon>Fungi incertae sedis</taxon>
        <taxon>Zoopagomycota</taxon>
        <taxon>Zoopagomycotina</taxon>
        <taxon>Zoopagomycetes</taxon>
        <taxon>Zoopagales</taxon>
        <taxon>Piptocephalidaceae</taxon>
        <taxon>Syncephalis</taxon>
    </lineage>
</organism>
<evidence type="ECO:0000313" key="3">
    <source>
        <dbReference type="EMBL" id="RKP23729.1"/>
    </source>
</evidence>
<feature type="transmembrane region" description="Helical" evidence="1">
    <location>
        <begin position="222"/>
        <end position="241"/>
    </location>
</feature>
<dbReference type="PANTHER" id="PTHR35342">
    <property type="entry name" value="TRICARBOXYLIC TRANSPORT PROTEIN"/>
    <property type="match status" value="1"/>
</dbReference>
<evidence type="ECO:0000256" key="1">
    <source>
        <dbReference type="SAM" id="Phobius"/>
    </source>
</evidence>
<evidence type="ECO:0000259" key="2">
    <source>
        <dbReference type="Pfam" id="PF01970"/>
    </source>
</evidence>
<feature type="transmembrane region" description="Helical" evidence="1">
    <location>
        <begin position="489"/>
        <end position="509"/>
    </location>
</feature>
<feature type="transmembrane region" description="Helical" evidence="1">
    <location>
        <begin position="184"/>
        <end position="202"/>
    </location>
</feature>
<dbReference type="Proteomes" id="UP000278143">
    <property type="component" value="Unassembled WGS sequence"/>
</dbReference>
<feature type="transmembrane region" description="Helical" evidence="1">
    <location>
        <begin position="374"/>
        <end position="400"/>
    </location>
</feature>
<dbReference type="AlphaFoldDB" id="A0A4V1J140"/>
<feature type="transmembrane region" description="Helical" evidence="1">
    <location>
        <begin position="156"/>
        <end position="177"/>
    </location>
</feature>
<keyword evidence="4" id="KW-1185">Reference proteome</keyword>
<feature type="transmembrane region" description="Helical" evidence="1">
    <location>
        <begin position="60"/>
        <end position="87"/>
    </location>
</feature>
<name>A0A4V1J140_9FUNG</name>
<feature type="transmembrane region" description="Helical" evidence="1">
    <location>
        <begin position="21"/>
        <end position="54"/>
    </location>
</feature>
<feature type="transmembrane region" description="Helical" evidence="1">
    <location>
        <begin position="127"/>
        <end position="150"/>
    </location>
</feature>
<evidence type="ECO:0000313" key="4">
    <source>
        <dbReference type="Proteomes" id="UP000278143"/>
    </source>
</evidence>
<keyword evidence="1" id="KW-1133">Transmembrane helix</keyword>
<gene>
    <name evidence="3" type="ORF">SYNPS1DRAFT_30516</name>
</gene>
<dbReference type="Pfam" id="PF01970">
    <property type="entry name" value="TctA"/>
    <property type="match status" value="1"/>
</dbReference>
<dbReference type="PANTHER" id="PTHR35342:SF5">
    <property type="entry name" value="TRICARBOXYLIC TRANSPORT PROTEIN"/>
    <property type="match status" value="1"/>
</dbReference>
<dbReference type="EMBL" id="KZ990734">
    <property type="protein sequence ID" value="RKP23729.1"/>
    <property type="molecule type" value="Genomic_DNA"/>
</dbReference>
<dbReference type="OrthoDB" id="420518at2759"/>
<feature type="domain" description="DUF112" evidence="2">
    <location>
        <begin position="38"/>
        <end position="458"/>
    </location>
</feature>
<dbReference type="InterPro" id="IPR002823">
    <property type="entry name" value="DUF112_TM"/>
</dbReference>
<reference evidence="4" key="1">
    <citation type="journal article" date="2018" name="Nat. Microbiol.">
        <title>Leveraging single-cell genomics to expand the fungal tree of life.</title>
        <authorList>
            <person name="Ahrendt S.R."/>
            <person name="Quandt C.A."/>
            <person name="Ciobanu D."/>
            <person name="Clum A."/>
            <person name="Salamov A."/>
            <person name="Andreopoulos B."/>
            <person name="Cheng J.F."/>
            <person name="Woyke T."/>
            <person name="Pelin A."/>
            <person name="Henrissat B."/>
            <person name="Reynolds N.K."/>
            <person name="Benny G.L."/>
            <person name="Smith M.E."/>
            <person name="James T.Y."/>
            <person name="Grigoriev I.V."/>
        </authorList>
    </citation>
    <scope>NUCLEOTIDE SEQUENCE [LARGE SCALE GENOMIC DNA]</scope>
    <source>
        <strain evidence="4">Benny S71-1</strain>
    </source>
</reference>
<keyword evidence="1" id="KW-0812">Transmembrane</keyword>
<feature type="transmembrane region" description="Helical" evidence="1">
    <location>
        <begin position="343"/>
        <end position="362"/>
    </location>
</feature>
<protein>
    <submittedName>
        <fullName evidence="3">Tricarboxylate transport membrane protein</fullName>
    </submittedName>
</protein>
<sequence>MHSGFRSISSHAFCAEAFMDVFANLALGFGVAFSPINLGLCLIGALVGTLVGVLPGIGTIATVAMLLPITFGLPPVGALIMLAGIYYGAQYGGSTTSILVNIPGEAGSVVTALDGFQMAKQGRAGPALAIAAIGSFFAGCIATFLIALLGAPLTKLALAFGPAEYFSLMVLGLIFAVVLAKGSVLKAIAMIAFGVLLSMVGSDIETGASRMSFNIPELADGLGFATVAMGLFGFAEIIRNLDHGASMDRELVQQKISGLMPTKKDLKDSAPAIVRGTILGSILGILPGGGAVIASFAAYTFEKKISKHPQRFGRGAIEGVAAPESANNAAAQTSFIPLLTLGIPPNAVMALMVGAMTIHGIVPGPQVMQKQPELVWGMIASMWIGNLMLLVINLPLVGIWVRLLRVPYRLLFPCIVIFCAIGIYSVNNAPMDVVLTAAFGLVGYWLVKHDFEPAPLLLGMVLGPLMEENLRRALLISRGDWSVFLTRPLSATLMAIAAFLLILSLLPALRKKRDEVFVESEN</sequence>
<feature type="transmembrane region" description="Helical" evidence="1">
    <location>
        <begin position="272"/>
        <end position="299"/>
    </location>
</feature>
<feature type="transmembrane region" description="Helical" evidence="1">
    <location>
        <begin position="406"/>
        <end position="424"/>
    </location>
</feature>
<keyword evidence="1" id="KW-0472">Membrane</keyword>